<gene>
    <name evidence="8" type="ORF">ANTHELSMS3_03328</name>
</gene>
<protein>
    <recommendedName>
        <fullName evidence="6">Serine protease</fullName>
        <ecNumber evidence="6">3.4.21.-</ecNumber>
    </recommendedName>
</protein>
<reference evidence="8 9" key="1">
    <citation type="submission" date="2017-07" db="EMBL/GenBank/DDBJ databases">
        <title>Genome Sequence of Antarctobacter heliothermus Strain SMS3 Isolated from a culture of the Diatom Skeletonema marinoi.</title>
        <authorList>
            <person name="Topel M."/>
            <person name="Pinder M.I.M."/>
            <person name="Johansson O.N."/>
            <person name="Kourtchenko O."/>
            <person name="Godhe A."/>
            <person name="Clarke A.K."/>
        </authorList>
    </citation>
    <scope>NUCLEOTIDE SEQUENCE [LARGE SCALE GENOMIC DNA]</scope>
    <source>
        <strain evidence="8 9">SMS3</strain>
    </source>
</reference>
<evidence type="ECO:0000256" key="1">
    <source>
        <dbReference type="ARBA" id="ARBA00008764"/>
    </source>
</evidence>
<dbReference type="InterPro" id="IPR009003">
    <property type="entry name" value="Peptidase_S1_PA"/>
</dbReference>
<keyword evidence="7" id="KW-0175">Coiled coil</keyword>
<name>A0A222E6Y3_9RHOB</name>
<dbReference type="PROSITE" id="PS00673">
    <property type="entry name" value="V8_SER"/>
    <property type="match status" value="1"/>
</dbReference>
<dbReference type="SUPFAM" id="SSF81901">
    <property type="entry name" value="HCP-like"/>
    <property type="match status" value="1"/>
</dbReference>
<dbReference type="InterPro" id="IPR000126">
    <property type="entry name" value="V8_ser_AS"/>
</dbReference>
<keyword evidence="2 6" id="KW-0645">Protease</keyword>
<sequence length="867" mass="92310">MMRRSLVTSFALALLALPLHAQPVEFDPSDFGKIVVAKRQSAGTGFVLEQAFGDYQNEPVISYGEKSIARRLGRPVGRLDVLYGNGKTGYCTAFIVDAEHLVTNNHCIPGVGDPGVQAAQFVAGYVDAAHPDTAEKFQVQLQALETSGPLDYSVLRVFGDPSARYGKVELADADPESSEFLWIIGHPQGQAQHISREGCAAADPPVSTEGKVVHSCDTLGGNSGSPVFRISDRQVVALHHAGDSRTGFNFAIPMKRILAESKILKAAAPAGPIAPPPVAQGACEVLWGAAEQHGCIGYQTFLDQCGDHVLAPLARGLADRSCKADVVTTPPVGLPDPAQDRLKAEIAKGLEAAEQQRAEISKEGAAADRALRSLQGTLTRARARAGDAETSAKPGSAEVAGLWRGVADQIEASLTEAKGRADAMPRLLEDMDRLIETLRGATTQAEVDSASKRAATLSESSREQLAFVVARKSVVDKLFTEGEATVIVLLQDAVRGQGDTAATLALRRAIQQAQATAELHLTDSRRFSREALEHYAVHETLIRDAYAQATAATAEGGPASADIAALWEALARGLSGESLRMKSRVDGMQRFADTIAAAHAALPDAKTDSDVTTALLRIEGTADLTENWLTQVSTRLASAREQFAETEVKAAALRATAESTTARPAIVTQCLEVAMPMFAVEGIAGVSRDDFNVGAAELACSAARKVSDDPAVYYGMARALIDRKRYNEALRILQNPRMEGFVPARYSLGVVYNSGLGVRQDYGKALALYQETTNAGYPQGKFSLGVYYSLGRAVRVDHARAGALLVESIADGYAHPITQLHKLPGGTTRAIQQELVARGYLSDRDVDGAFGPTTRRALERLVAAAGR</sequence>
<dbReference type="RefSeq" id="WP_094035803.1">
    <property type="nucleotide sequence ID" value="NZ_CP022540.1"/>
</dbReference>
<evidence type="ECO:0000256" key="5">
    <source>
        <dbReference type="ARBA" id="ARBA00022825"/>
    </source>
</evidence>
<dbReference type="InterPro" id="IPR011990">
    <property type="entry name" value="TPR-like_helical_dom_sf"/>
</dbReference>
<feature type="coiled-coil region" evidence="7">
    <location>
        <begin position="343"/>
        <end position="370"/>
    </location>
</feature>
<dbReference type="PRINTS" id="PR00839">
    <property type="entry name" value="V8PROTEASE"/>
</dbReference>
<dbReference type="InterPro" id="IPR043504">
    <property type="entry name" value="Peptidase_S1_PA_chymotrypsin"/>
</dbReference>
<dbReference type="KEGG" id="aht:ANTHELSMS3_03328"/>
<dbReference type="EC" id="3.4.21.-" evidence="6"/>
<keyword evidence="4 6" id="KW-0378">Hydrolase</keyword>
<evidence type="ECO:0000256" key="4">
    <source>
        <dbReference type="ARBA" id="ARBA00022801"/>
    </source>
</evidence>
<dbReference type="Proteomes" id="UP000203589">
    <property type="component" value="Chromosome"/>
</dbReference>
<dbReference type="SMART" id="SM00671">
    <property type="entry name" value="SEL1"/>
    <property type="match status" value="2"/>
</dbReference>
<feature type="signal peptide" evidence="6">
    <location>
        <begin position="1"/>
        <end position="21"/>
    </location>
</feature>
<dbReference type="GO" id="GO:0006508">
    <property type="term" value="P:proteolysis"/>
    <property type="evidence" value="ECO:0007669"/>
    <property type="project" value="UniProtKB-KW"/>
</dbReference>
<dbReference type="Pfam" id="PF13365">
    <property type="entry name" value="Trypsin_2"/>
    <property type="match status" value="1"/>
</dbReference>
<keyword evidence="9" id="KW-1185">Reference proteome</keyword>
<dbReference type="PANTHER" id="PTHR36234:SF5">
    <property type="entry name" value="LYSYL ENDOPEPTIDASE"/>
    <property type="match status" value="1"/>
</dbReference>
<comment type="similarity">
    <text evidence="1 6">Belongs to the peptidase S1B family.</text>
</comment>
<feature type="chain" id="PRO_5011822867" description="Serine protease" evidence="6">
    <location>
        <begin position="22"/>
        <end position="867"/>
    </location>
</feature>
<dbReference type="OrthoDB" id="9797030at2"/>
<proteinExistence type="inferred from homology"/>
<evidence type="ECO:0000256" key="2">
    <source>
        <dbReference type="ARBA" id="ARBA00022670"/>
    </source>
</evidence>
<evidence type="ECO:0000256" key="7">
    <source>
        <dbReference type="SAM" id="Coils"/>
    </source>
</evidence>
<dbReference type="SUPFAM" id="SSF50494">
    <property type="entry name" value="Trypsin-like serine proteases"/>
    <property type="match status" value="1"/>
</dbReference>
<dbReference type="PANTHER" id="PTHR36234">
    <property type="entry name" value="LYSYL ENDOPEPTIDASE"/>
    <property type="match status" value="1"/>
</dbReference>
<dbReference type="AlphaFoldDB" id="A0A222E6Y3"/>
<dbReference type="Gene3D" id="2.40.10.10">
    <property type="entry name" value="Trypsin-like serine proteases"/>
    <property type="match status" value="2"/>
</dbReference>
<dbReference type="EMBL" id="CP022540">
    <property type="protein sequence ID" value="ASP21964.1"/>
    <property type="molecule type" value="Genomic_DNA"/>
</dbReference>
<evidence type="ECO:0000313" key="9">
    <source>
        <dbReference type="Proteomes" id="UP000203589"/>
    </source>
</evidence>
<dbReference type="Gene3D" id="1.25.40.10">
    <property type="entry name" value="Tetratricopeptide repeat domain"/>
    <property type="match status" value="1"/>
</dbReference>
<dbReference type="GO" id="GO:0008236">
    <property type="term" value="F:serine-type peptidase activity"/>
    <property type="evidence" value="ECO:0007669"/>
    <property type="project" value="UniProtKB-KW"/>
</dbReference>
<dbReference type="InterPro" id="IPR006597">
    <property type="entry name" value="Sel1-like"/>
</dbReference>
<keyword evidence="5 6" id="KW-0720">Serine protease</keyword>
<keyword evidence="3 6" id="KW-0732">Signal</keyword>
<evidence type="ECO:0000256" key="6">
    <source>
        <dbReference type="RuleBase" id="RU004296"/>
    </source>
</evidence>
<evidence type="ECO:0000256" key="3">
    <source>
        <dbReference type="ARBA" id="ARBA00022729"/>
    </source>
</evidence>
<accession>A0A222E6Y3</accession>
<dbReference type="InterPro" id="IPR008256">
    <property type="entry name" value="Peptidase_S1B"/>
</dbReference>
<evidence type="ECO:0000313" key="8">
    <source>
        <dbReference type="EMBL" id="ASP21964.1"/>
    </source>
</evidence>
<organism evidence="8 9">
    <name type="scientific">Antarctobacter heliothermus</name>
    <dbReference type="NCBI Taxonomy" id="74033"/>
    <lineage>
        <taxon>Bacteria</taxon>
        <taxon>Pseudomonadati</taxon>
        <taxon>Pseudomonadota</taxon>
        <taxon>Alphaproteobacteria</taxon>
        <taxon>Rhodobacterales</taxon>
        <taxon>Roseobacteraceae</taxon>
        <taxon>Antarctobacter</taxon>
    </lineage>
</organism>